<keyword evidence="8 17" id="KW-0735">Signal-anchor</keyword>
<comment type="cofactor">
    <cofactor evidence="17">
        <name>Mn(2+)</name>
        <dbReference type="ChEBI" id="CHEBI:29035"/>
    </cofactor>
    <text evidence="17">The cofactor is mostly bound to the substrate.</text>
</comment>
<keyword evidence="9" id="KW-1133">Transmembrane helix</keyword>
<dbReference type="EC" id="2.4.1.101" evidence="14 17"/>
<organism evidence="18 19">
    <name type="scientific">Rotaria magnacalcarata</name>
    <dbReference type="NCBI Taxonomy" id="392030"/>
    <lineage>
        <taxon>Eukaryota</taxon>
        <taxon>Metazoa</taxon>
        <taxon>Spiralia</taxon>
        <taxon>Gnathifera</taxon>
        <taxon>Rotifera</taxon>
        <taxon>Eurotatoria</taxon>
        <taxon>Bdelloidea</taxon>
        <taxon>Philodinida</taxon>
        <taxon>Philodinidae</taxon>
        <taxon>Rotaria</taxon>
    </lineage>
</organism>
<evidence type="ECO:0000256" key="14">
    <source>
        <dbReference type="ARBA" id="ARBA00038949"/>
    </source>
</evidence>
<dbReference type="EMBL" id="CAJOBI010014708">
    <property type="protein sequence ID" value="CAF4178277.1"/>
    <property type="molecule type" value="Genomic_DNA"/>
</dbReference>
<dbReference type="Gene3D" id="3.90.550.10">
    <property type="entry name" value="Spore Coat Polysaccharide Biosynthesis Protein SpsA, Chain A"/>
    <property type="match status" value="1"/>
</dbReference>
<evidence type="ECO:0000256" key="3">
    <source>
        <dbReference type="ARBA" id="ARBA00006492"/>
    </source>
</evidence>
<evidence type="ECO:0000256" key="9">
    <source>
        <dbReference type="ARBA" id="ARBA00022989"/>
    </source>
</evidence>
<comment type="similarity">
    <text evidence="3 17">Belongs to the glycosyltransferase 13 family.</text>
</comment>
<protein>
    <recommendedName>
        <fullName evidence="14 17">Alpha-1,3-mannosyl-glycoprotein 2-beta-N-acetylglucosaminyltransferase</fullName>
        <shortName evidence="17">GNT-I</shortName>
        <shortName evidence="17">GlcNAc-T I</shortName>
        <ecNumber evidence="14 17">2.4.1.101</ecNumber>
    </recommendedName>
    <alternativeName>
        <fullName evidence="15 17">N-glycosyl-oligosaccharide-glycoprotein N-acetylglucosaminyltransferase I</fullName>
    </alternativeName>
</protein>
<evidence type="ECO:0000256" key="1">
    <source>
        <dbReference type="ARBA" id="ARBA00004323"/>
    </source>
</evidence>
<evidence type="ECO:0000256" key="2">
    <source>
        <dbReference type="ARBA" id="ARBA00004922"/>
    </source>
</evidence>
<evidence type="ECO:0000256" key="4">
    <source>
        <dbReference type="ARBA" id="ARBA00022676"/>
    </source>
</evidence>
<evidence type="ECO:0000256" key="13">
    <source>
        <dbReference type="ARBA" id="ARBA00037706"/>
    </source>
</evidence>
<evidence type="ECO:0000256" key="8">
    <source>
        <dbReference type="ARBA" id="ARBA00022968"/>
    </source>
</evidence>
<comment type="catalytic activity">
    <reaction evidence="16 17">
        <text>N(4)-(alpha-D-Man-(1-&gt;3)-[alpha-D-Man-(1-&gt;3)-[alpha-D-Man-(1-&gt;6)]-alpha-D-Man-(1-&gt;6)]-beta-D-Man-(1-&gt;4)-beta-D-GlcNAc-(1-&gt;4)-beta-D-GlcNAc)-L-asparaginyl-[protein] (N-glucan mannose isomer 5A1,2) + UDP-N-acetyl-alpha-D-glucosamine = N(4)-{beta-D-GlcNAc-(1-&gt;2)-alpha-D-Man-(1-&gt;3)-[alpha-D-Man-(1-&gt;3)-[alpha-D-Man-(1-&gt;6)]-alpha-D-Man-(1-&gt;6)]-beta-D-Man-(1-&gt;4)-beta-D-GlcNAc-(1-&gt;4)-beta-D-GlcNAc}-L-asparaginyl-[protein] + UDP + H(+)</text>
        <dbReference type="Rhea" id="RHEA:11456"/>
        <dbReference type="Rhea" id="RHEA-COMP:14367"/>
        <dbReference type="Rhea" id="RHEA-COMP:14368"/>
        <dbReference type="ChEBI" id="CHEBI:15378"/>
        <dbReference type="ChEBI" id="CHEBI:57705"/>
        <dbReference type="ChEBI" id="CHEBI:58223"/>
        <dbReference type="ChEBI" id="CHEBI:59087"/>
        <dbReference type="ChEBI" id="CHEBI:60625"/>
        <dbReference type="EC" id="2.4.1.101"/>
    </reaction>
</comment>
<dbReference type="InterPro" id="IPR029044">
    <property type="entry name" value="Nucleotide-diphossugar_trans"/>
</dbReference>
<keyword evidence="4 17" id="KW-0328">Glycosyltransferase</keyword>
<comment type="function">
    <text evidence="13 17">Initiates complex N-linked carbohydrate formation. Essential for the conversion of high-mannose to hybrid and complex N-glycans.</text>
</comment>
<proteinExistence type="inferred from homology"/>
<name>A0A8S2RR05_9BILA</name>
<dbReference type="InterPro" id="IPR052261">
    <property type="entry name" value="Glycosyltransferase_13"/>
</dbReference>
<dbReference type="Pfam" id="PF03071">
    <property type="entry name" value="GNT-I"/>
    <property type="match status" value="1"/>
</dbReference>
<keyword evidence="6" id="KW-0812">Transmembrane</keyword>
<dbReference type="GO" id="GO:0003827">
    <property type="term" value="F:alpha-1,3-mannosylglycoprotein 2-beta-N-acetylglucosaminyltransferase activity"/>
    <property type="evidence" value="ECO:0007669"/>
    <property type="project" value="UniProtKB-UniRule"/>
</dbReference>
<keyword evidence="5" id="KW-0808">Transferase</keyword>
<dbReference type="Proteomes" id="UP000676336">
    <property type="component" value="Unassembled WGS sequence"/>
</dbReference>
<sequence length="109" mass="13010">MTSFWDDWMRKPEQRRDRACIRPEVSRTGISPEGRTGLLFHRGQFYNHYLKKIIKNTDPIDWKSIDVSYLIKEQYDKKFQSSIDTCPVITLSDLNIMNSDMTCAQLRYR</sequence>
<evidence type="ECO:0000256" key="6">
    <source>
        <dbReference type="ARBA" id="ARBA00022692"/>
    </source>
</evidence>
<evidence type="ECO:0000256" key="10">
    <source>
        <dbReference type="ARBA" id="ARBA00023034"/>
    </source>
</evidence>
<comment type="subcellular location">
    <subcellularLocation>
        <location evidence="1 17">Golgi apparatus membrane</location>
        <topology evidence="1 17">Single-pass type II membrane protein</topology>
    </subcellularLocation>
</comment>
<dbReference type="PANTHER" id="PTHR10468">
    <property type="entry name" value="PROTEIN O-LINKED-MANNOSE BETA-1,2-N-ACETYLGLUCOSAMINYLTRANSFERASE 1/ALPHA-1,3-MANNOSYL-GLYCOPROTEIN 2-BETA-N-ACETYLGLUCOSAMINYLTRANSFERASE"/>
    <property type="match status" value="1"/>
</dbReference>
<keyword evidence="11" id="KW-0472">Membrane</keyword>
<comment type="pathway">
    <text evidence="2 17">Protein modification; protein glycosylation.</text>
</comment>
<evidence type="ECO:0000313" key="18">
    <source>
        <dbReference type="EMBL" id="CAF4178277.1"/>
    </source>
</evidence>
<evidence type="ECO:0000256" key="11">
    <source>
        <dbReference type="ARBA" id="ARBA00023136"/>
    </source>
</evidence>
<keyword evidence="7 17" id="KW-0479">Metal-binding</keyword>
<evidence type="ECO:0000256" key="16">
    <source>
        <dbReference type="ARBA" id="ARBA00049421"/>
    </source>
</evidence>
<dbReference type="AlphaFoldDB" id="A0A8S2RR05"/>
<keyword evidence="12 17" id="KW-0464">Manganese</keyword>
<dbReference type="GO" id="GO:0000139">
    <property type="term" value="C:Golgi membrane"/>
    <property type="evidence" value="ECO:0007669"/>
    <property type="project" value="UniProtKB-SubCell"/>
</dbReference>
<evidence type="ECO:0000256" key="12">
    <source>
        <dbReference type="ARBA" id="ARBA00023211"/>
    </source>
</evidence>
<evidence type="ECO:0000256" key="15">
    <source>
        <dbReference type="ARBA" id="ARBA00041712"/>
    </source>
</evidence>
<gene>
    <name evidence="18" type="ORF">SMN809_LOCUS20902</name>
</gene>
<keyword evidence="10 17" id="KW-0333">Golgi apparatus</keyword>
<dbReference type="PANTHER" id="PTHR10468:SF0">
    <property type="entry name" value="ALPHA-1,3-MANNOSYL-GLYCOPROTEIN 2-BETA-N-ACETYLGLUCOSAMINYLTRANSFERASE"/>
    <property type="match status" value="1"/>
</dbReference>
<dbReference type="GO" id="GO:0030145">
    <property type="term" value="F:manganese ion binding"/>
    <property type="evidence" value="ECO:0007669"/>
    <property type="project" value="UniProtKB-UniRule"/>
</dbReference>
<evidence type="ECO:0000256" key="7">
    <source>
        <dbReference type="ARBA" id="ARBA00022723"/>
    </source>
</evidence>
<reference evidence="18" key="1">
    <citation type="submission" date="2021-02" db="EMBL/GenBank/DDBJ databases">
        <authorList>
            <person name="Nowell W R."/>
        </authorList>
    </citation>
    <scope>NUCLEOTIDE SEQUENCE</scope>
</reference>
<evidence type="ECO:0000313" key="19">
    <source>
        <dbReference type="Proteomes" id="UP000676336"/>
    </source>
</evidence>
<accession>A0A8S2RR05</accession>
<evidence type="ECO:0000256" key="5">
    <source>
        <dbReference type="ARBA" id="ARBA00022679"/>
    </source>
</evidence>
<comment type="caution">
    <text evidence="18">The sequence shown here is derived from an EMBL/GenBank/DDBJ whole genome shotgun (WGS) entry which is preliminary data.</text>
</comment>
<dbReference type="InterPro" id="IPR004139">
    <property type="entry name" value="Glyco_trans_13"/>
</dbReference>
<evidence type="ECO:0000256" key="17">
    <source>
        <dbReference type="RuleBase" id="RU368119"/>
    </source>
</evidence>